<dbReference type="Proteomes" id="UP001596035">
    <property type="component" value="Unassembled WGS sequence"/>
</dbReference>
<evidence type="ECO:0000259" key="1">
    <source>
        <dbReference type="Pfam" id="PF00144"/>
    </source>
</evidence>
<keyword evidence="3" id="KW-1185">Reference proteome</keyword>
<dbReference type="InterPro" id="IPR001466">
    <property type="entry name" value="Beta-lactam-related"/>
</dbReference>
<evidence type="ECO:0000313" key="3">
    <source>
        <dbReference type="Proteomes" id="UP001596035"/>
    </source>
</evidence>
<organism evidence="2 3">
    <name type="scientific">Streptomyces atrovirens</name>
    <dbReference type="NCBI Taxonomy" id="285556"/>
    <lineage>
        <taxon>Bacteria</taxon>
        <taxon>Bacillati</taxon>
        <taxon>Actinomycetota</taxon>
        <taxon>Actinomycetes</taxon>
        <taxon>Kitasatosporales</taxon>
        <taxon>Streptomycetaceae</taxon>
        <taxon>Streptomyces</taxon>
    </lineage>
</organism>
<proteinExistence type="predicted"/>
<accession>A0ABW0DSQ0</accession>
<dbReference type="EMBL" id="JBHSKN010000010">
    <property type="protein sequence ID" value="MFC5240407.1"/>
    <property type="molecule type" value="Genomic_DNA"/>
</dbReference>
<dbReference type="Gene3D" id="3.40.710.10">
    <property type="entry name" value="DD-peptidase/beta-lactamase superfamily"/>
    <property type="match status" value="1"/>
</dbReference>
<dbReference type="PANTHER" id="PTHR43283">
    <property type="entry name" value="BETA-LACTAMASE-RELATED"/>
    <property type="match status" value="1"/>
</dbReference>
<comment type="caution">
    <text evidence="2">The sequence shown here is derived from an EMBL/GenBank/DDBJ whole genome shotgun (WGS) entry which is preliminary data.</text>
</comment>
<protein>
    <submittedName>
        <fullName evidence="2">Serine hydrolase domain-containing protein</fullName>
        <ecNumber evidence="2">3.-.-.-</ecNumber>
    </submittedName>
</protein>
<dbReference type="PANTHER" id="PTHR43283:SF7">
    <property type="entry name" value="BETA-LACTAMASE-RELATED DOMAIN-CONTAINING PROTEIN"/>
    <property type="match status" value="1"/>
</dbReference>
<dbReference type="InterPro" id="IPR050789">
    <property type="entry name" value="Diverse_Enzym_Activities"/>
</dbReference>
<sequence length="497" mass="54286">MTAHPLPTADPAAQGVDASGVHAFLDALEAAPDIEPHSLMILRHGHLVAAGWWAPYTARRPHLLYSLSKSFTATAAALAEAEGLLDFDAPVLSYFPEFEGDITDPRSRAMLVRHVASMASGHESETVDAAYGTDPAEPVRGFLLQPPQRDPGTVFAYNQPCTYALGAIVQRVTGQTLTDYLRPRLFDPLGIGETLWQRDRTGREIGFSGLHAATDAVARLGQLYLDDGVWRGERLLPEGWVARASHPHIPTAGAMGERDRQDWDRGYGHQFWMSRHGFRGDGAYGQFCLVLPEHDAVIAATTATERMQEYLGLVWRHLLPAFRPARLTGRQAADTALRERLERLALPPADGGPVPPERAGDWSGAAFTPEGGGCDDQPKLTAAEVTADADGGWTLTLTEDGERFDARFLAGQGWTTTERPVPTAERPVPTAASGGWADDGTLAVDLVFLETPHRLRVTCSLTGRTFRARWLTRPLHEWPLRKLRAPRGSVRGGPERS</sequence>
<name>A0ABW0DSQ0_9ACTN</name>
<dbReference type="InterPro" id="IPR012338">
    <property type="entry name" value="Beta-lactam/transpept-like"/>
</dbReference>
<dbReference type="RefSeq" id="WP_344569609.1">
    <property type="nucleotide sequence ID" value="NZ_BAAATG010000066.1"/>
</dbReference>
<reference evidence="3" key="1">
    <citation type="journal article" date="2019" name="Int. J. Syst. Evol. Microbiol.">
        <title>The Global Catalogue of Microorganisms (GCM) 10K type strain sequencing project: providing services to taxonomists for standard genome sequencing and annotation.</title>
        <authorList>
            <consortium name="The Broad Institute Genomics Platform"/>
            <consortium name="The Broad Institute Genome Sequencing Center for Infectious Disease"/>
            <person name="Wu L."/>
            <person name="Ma J."/>
        </authorList>
    </citation>
    <scope>NUCLEOTIDE SEQUENCE [LARGE SCALE GENOMIC DNA]</scope>
    <source>
        <strain evidence="3">CGMCC 4.7131</strain>
    </source>
</reference>
<feature type="domain" description="Beta-lactamase-related" evidence="1">
    <location>
        <begin position="38"/>
        <end position="306"/>
    </location>
</feature>
<dbReference type="SUPFAM" id="SSF56601">
    <property type="entry name" value="beta-lactamase/transpeptidase-like"/>
    <property type="match status" value="1"/>
</dbReference>
<dbReference type="GO" id="GO:0016787">
    <property type="term" value="F:hydrolase activity"/>
    <property type="evidence" value="ECO:0007669"/>
    <property type="project" value="UniProtKB-KW"/>
</dbReference>
<keyword evidence="2" id="KW-0378">Hydrolase</keyword>
<dbReference type="EC" id="3.-.-.-" evidence="2"/>
<evidence type="ECO:0000313" key="2">
    <source>
        <dbReference type="EMBL" id="MFC5240407.1"/>
    </source>
</evidence>
<gene>
    <name evidence="2" type="ORF">ACFPWV_10895</name>
</gene>
<dbReference type="Pfam" id="PF00144">
    <property type="entry name" value="Beta-lactamase"/>
    <property type="match status" value="1"/>
</dbReference>